<sequence>MSERQPAAFQLRPLETDDFAAMAGWFQNVTDLARFDRSGRVPFSTAGMEDTWGQAADPTRKSSRCWFAITTGTEELCGVSGLESITAVNRDAVIALFIDENSRRQGIGIRATALVLDFAFRQIGLNRVTSYYREDNLCSQRMTARAGFETEGRMREAWFAEGRYFDMITVGLLRRDWEARRKALARELDASCTACFRGAVVSGWAWPPGPQDPPAD</sequence>
<keyword evidence="3" id="KW-1185">Reference proteome</keyword>
<proteinExistence type="predicted"/>
<dbReference type="SUPFAM" id="SSF55729">
    <property type="entry name" value="Acyl-CoA N-acyltransferases (Nat)"/>
    <property type="match status" value="1"/>
</dbReference>
<dbReference type="EMBL" id="JAHVJA010000008">
    <property type="protein sequence ID" value="MBY6141025.1"/>
    <property type="molecule type" value="Genomic_DNA"/>
</dbReference>
<dbReference type="InterPro" id="IPR000182">
    <property type="entry name" value="GNAT_dom"/>
</dbReference>
<dbReference type="InterPro" id="IPR016181">
    <property type="entry name" value="Acyl_CoA_acyltransferase"/>
</dbReference>
<dbReference type="Pfam" id="PF13302">
    <property type="entry name" value="Acetyltransf_3"/>
    <property type="match status" value="1"/>
</dbReference>
<evidence type="ECO:0000259" key="1">
    <source>
        <dbReference type="PROSITE" id="PS51186"/>
    </source>
</evidence>
<accession>A0ABS7NIJ2</accession>
<name>A0ABS7NIJ2_9RHOB</name>
<organism evidence="2 3">
    <name type="scientific">Leisingera daeponensis</name>
    <dbReference type="NCBI Taxonomy" id="405746"/>
    <lineage>
        <taxon>Bacteria</taxon>
        <taxon>Pseudomonadati</taxon>
        <taxon>Pseudomonadota</taxon>
        <taxon>Alphaproteobacteria</taxon>
        <taxon>Rhodobacterales</taxon>
        <taxon>Roseobacteraceae</taxon>
        <taxon>Leisingera</taxon>
    </lineage>
</organism>
<dbReference type="PANTHER" id="PTHR43415">
    <property type="entry name" value="SPERMIDINE N(1)-ACETYLTRANSFERASE"/>
    <property type="match status" value="1"/>
</dbReference>
<dbReference type="RefSeq" id="WP_222509129.1">
    <property type="nucleotide sequence ID" value="NZ_JAHVJA010000008.1"/>
</dbReference>
<evidence type="ECO:0000313" key="3">
    <source>
        <dbReference type="Proteomes" id="UP000766629"/>
    </source>
</evidence>
<protein>
    <submittedName>
        <fullName evidence="2">GNAT family N-acetyltransferase</fullName>
    </submittedName>
</protein>
<comment type="caution">
    <text evidence="2">The sequence shown here is derived from an EMBL/GenBank/DDBJ whole genome shotgun (WGS) entry which is preliminary data.</text>
</comment>
<evidence type="ECO:0000313" key="2">
    <source>
        <dbReference type="EMBL" id="MBY6141025.1"/>
    </source>
</evidence>
<gene>
    <name evidence="2" type="ORF">KUV26_16420</name>
</gene>
<feature type="domain" description="N-acetyltransferase" evidence="1">
    <location>
        <begin position="9"/>
        <end position="166"/>
    </location>
</feature>
<dbReference type="PANTHER" id="PTHR43415:SF3">
    <property type="entry name" value="GNAT-FAMILY ACETYLTRANSFERASE"/>
    <property type="match status" value="1"/>
</dbReference>
<dbReference type="PROSITE" id="PS51186">
    <property type="entry name" value="GNAT"/>
    <property type="match status" value="1"/>
</dbReference>
<dbReference type="Gene3D" id="3.40.630.30">
    <property type="match status" value="1"/>
</dbReference>
<reference evidence="2 3" key="1">
    <citation type="submission" date="2021-06" db="EMBL/GenBank/DDBJ databases">
        <title>50 bacteria genomes isolated from Dapeng, Shenzhen, China.</title>
        <authorList>
            <person name="Zheng W."/>
            <person name="Yu S."/>
            <person name="Huang Y."/>
        </authorList>
    </citation>
    <scope>NUCLEOTIDE SEQUENCE [LARGE SCALE GENOMIC DNA]</scope>
    <source>
        <strain evidence="2 3">DP1N14-2</strain>
    </source>
</reference>
<dbReference type="Proteomes" id="UP000766629">
    <property type="component" value="Unassembled WGS sequence"/>
</dbReference>